<feature type="transmembrane region" description="Helical" evidence="1">
    <location>
        <begin position="105"/>
        <end position="124"/>
    </location>
</feature>
<organism evidence="2 3">
    <name type="scientific">Tanticharoenia sakaeratensis NBRC 103193</name>
    <dbReference type="NCBI Taxonomy" id="1231623"/>
    <lineage>
        <taxon>Bacteria</taxon>
        <taxon>Pseudomonadati</taxon>
        <taxon>Pseudomonadota</taxon>
        <taxon>Alphaproteobacteria</taxon>
        <taxon>Acetobacterales</taxon>
        <taxon>Acetobacteraceae</taxon>
        <taxon>Tanticharoenia</taxon>
    </lineage>
</organism>
<sequence length="143" mass="15597">MKVTELGQSVLEAQGKILQRMALRIGRQVAYLVVAAVFGFFAIISGHGLLWALFVDAFHLSHLSAAAIVFGIDLLFAVIFVLLGRRTIPDPVEIDARIRRDRKMAAFKQAVTISAFTSILLGPVGRFTGRAAGSGLKNIFSRR</sequence>
<proteinExistence type="predicted"/>
<protein>
    <submittedName>
        <fullName evidence="2">Uncharacterized protein</fullName>
    </submittedName>
</protein>
<evidence type="ECO:0000313" key="2">
    <source>
        <dbReference type="EMBL" id="GAN52870.1"/>
    </source>
</evidence>
<name>A0A0D6MHE0_9PROT</name>
<reference evidence="2 3" key="1">
    <citation type="submission" date="2012-10" db="EMBL/GenBank/DDBJ databases">
        <title>Genome sequencing of Tanticharoenia sakaeratensis NBRC 103193.</title>
        <authorList>
            <person name="Azuma Y."/>
            <person name="Hadano H."/>
            <person name="Hirakawa H."/>
            <person name="Matsushita K."/>
        </authorList>
    </citation>
    <scope>NUCLEOTIDE SEQUENCE [LARGE SCALE GENOMIC DNA]</scope>
    <source>
        <strain evidence="2 3">NBRC 103193</strain>
    </source>
</reference>
<evidence type="ECO:0000313" key="3">
    <source>
        <dbReference type="Proteomes" id="UP000032679"/>
    </source>
</evidence>
<keyword evidence="3" id="KW-1185">Reference proteome</keyword>
<keyword evidence="1" id="KW-1133">Transmembrane helix</keyword>
<feature type="transmembrane region" description="Helical" evidence="1">
    <location>
        <begin position="60"/>
        <end position="84"/>
    </location>
</feature>
<dbReference type="OrthoDB" id="7274658at2"/>
<comment type="caution">
    <text evidence="2">The sequence shown here is derived from an EMBL/GenBank/DDBJ whole genome shotgun (WGS) entry which is preliminary data.</text>
</comment>
<evidence type="ECO:0000256" key="1">
    <source>
        <dbReference type="SAM" id="Phobius"/>
    </source>
</evidence>
<keyword evidence="1" id="KW-0472">Membrane</keyword>
<gene>
    <name evidence="2" type="ORF">Tasa_003_048</name>
</gene>
<dbReference type="EMBL" id="BALE01000003">
    <property type="protein sequence ID" value="GAN52870.1"/>
    <property type="molecule type" value="Genomic_DNA"/>
</dbReference>
<dbReference type="RefSeq" id="WP_048846256.1">
    <property type="nucleotide sequence ID" value="NZ_BALE01000003.1"/>
</dbReference>
<dbReference type="STRING" id="1231623.Tasa_003_048"/>
<keyword evidence="1" id="KW-0812">Transmembrane</keyword>
<accession>A0A0D6MHE0</accession>
<dbReference type="Proteomes" id="UP000032679">
    <property type="component" value="Unassembled WGS sequence"/>
</dbReference>
<feature type="transmembrane region" description="Helical" evidence="1">
    <location>
        <begin position="29"/>
        <end position="54"/>
    </location>
</feature>
<dbReference type="AlphaFoldDB" id="A0A0D6MHE0"/>